<evidence type="ECO:0000313" key="8">
    <source>
        <dbReference type="Proteomes" id="UP000298050"/>
    </source>
</evidence>
<accession>A0A4Z0LVI2</accession>
<dbReference type="InterPro" id="IPR039536">
    <property type="entry name" value="TetR_C_Proteobacteria"/>
</dbReference>
<dbReference type="Pfam" id="PF00440">
    <property type="entry name" value="TetR_N"/>
    <property type="match status" value="1"/>
</dbReference>
<gene>
    <name evidence="7" type="ORF">E4634_19655</name>
</gene>
<evidence type="ECO:0000256" key="2">
    <source>
        <dbReference type="ARBA" id="ARBA00023125"/>
    </source>
</evidence>
<dbReference type="PRINTS" id="PR00455">
    <property type="entry name" value="HTHTETR"/>
</dbReference>
<protein>
    <submittedName>
        <fullName evidence="7">TetR/AcrR family transcriptional regulator</fullName>
    </submittedName>
</protein>
<evidence type="ECO:0000313" key="7">
    <source>
        <dbReference type="EMBL" id="TGD71065.1"/>
    </source>
</evidence>
<dbReference type="Gene3D" id="1.10.357.10">
    <property type="entry name" value="Tetracycline Repressor, domain 2"/>
    <property type="match status" value="1"/>
</dbReference>
<dbReference type="InterPro" id="IPR050109">
    <property type="entry name" value="HTH-type_TetR-like_transc_reg"/>
</dbReference>
<feature type="DNA-binding region" description="H-T-H motif" evidence="4">
    <location>
        <begin position="54"/>
        <end position="73"/>
    </location>
</feature>
<comment type="caution">
    <text evidence="7">The sequence shown here is derived from an EMBL/GenBank/DDBJ whole genome shotgun (WGS) entry which is preliminary data.</text>
</comment>
<evidence type="ECO:0000256" key="5">
    <source>
        <dbReference type="SAM" id="MobiDB-lite"/>
    </source>
</evidence>
<proteinExistence type="predicted"/>
<dbReference type="OrthoDB" id="8535430at2"/>
<evidence type="ECO:0000259" key="6">
    <source>
        <dbReference type="PROSITE" id="PS50977"/>
    </source>
</evidence>
<dbReference type="PANTHER" id="PTHR30055">
    <property type="entry name" value="HTH-TYPE TRANSCRIPTIONAL REGULATOR RUTR"/>
    <property type="match status" value="1"/>
</dbReference>
<dbReference type="GO" id="GO:0000976">
    <property type="term" value="F:transcription cis-regulatory region binding"/>
    <property type="evidence" value="ECO:0007669"/>
    <property type="project" value="TreeGrafter"/>
</dbReference>
<keyword evidence="2 4" id="KW-0238">DNA-binding</keyword>
<dbReference type="InterPro" id="IPR009057">
    <property type="entry name" value="Homeodomain-like_sf"/>
</dbReference>
<dbReference type="AlphaFoldDB" id="A0A4Z0LVI2"/>
<dbReference type="InterPro" id="IPR001647">
    <property type="entry name" value="HTH_TetR"/>
</dbReference>
<sequence length="228" mass="25025">MPPSKPAGQTASKPAPKSRPGPGRPTREQAQERNLELLDRALDLFLEKGFERTTIEGIASSVGMAKRTVYSLYGDKKSLFKASLERAINDWIVPIDVLRAAESDDLEKTLLKIGNILVDNMLTPEGLRLLRITNAEAYHLPEIGAYTYAMGTGPTLEYLAGLFTRRLKAQGMKRRQAQDAALAFLDLVVGGPASSTVWGVPMEDREIARHTRYCVRLFLRGLQGAGAG</sequence>
<dbReference type="RefSeq" id="WP_135446388.1">
    <property type="nucleotide sequence ID" value="NZ_SRLE01000016.1"/>
</dbReference>
<evidence type="ECO:0000256" key="3">
    <source>
        <dbReference type="ARBA" id="ARBA00023163"/>
    </source>
</evidence>
<feature type="region of interest" description="Disordered" evidence="5">
    <location>
        <begin position="1"/>
        <end position="30"/>
    </location>
</feature>
<evidence type="ECO:0000256" key="1">
    <source>
        <dbReference type="ARBA" id="ARBA00023015"/>
    </source>
</evidence>
<dbReference type="GO" id="GO:0003700">
    <property type="term" value="F:DNA-binding transcription factor activity"/>
    <property type="evidence" value="ECO:0007669"/>
    <property type="project" value="TreeGrafter"/>
</dbReference>
<dbReference type="EMBL" id="SRLE01000016">
    <property type="protein sequence ID" value="TGD71065.1"/>
    <property type="molecule type" value="Genomic_DNA"/>
</dbReference>
<keyword evidence="1" id="KW-0805">Transcription regulation</keyword>
<keyword evidence="3" id="KW-0804">Transcription</keyword>
<feature type="domain" description="HTH tetR-type" evidence="6">
    <location>
        <begin position="31"/>
        <end position="91"/>
    </location>
</feature>
<dbReference type="Proteomes" id="UP000298050">
    <property type="component" value="Unassembled WGS sequence"/>
</dbReference>
<dbReference type="PROSITE" id="PS50977">
    <property type="entry name" value="HTH_TETR_2"/>
    <property type="match status" value="1"/>
</dbReference>
<dbReference type="Gene3D" id="1.10.10.60">
    <property type="entry name" value="Homeodomain-like"/>
    <property type="match status" value="1"/>
</dbReference>
<name>A0A4Z0LVI2_9GAMM</name>
<reference evidence="7 8" key="1">
    <citation type="submission" date="2019-04" db="EMBL/GenBank/DDBJ databases">
        <title>Taxonomy of novel Haliea sp. from mangrove soil of West Coast of India.</title>
        <authorList>
            <person name="Verma A."/>
            <person name="Kumar P."/>
            <person name="Krishnamurthi S."/>
        </authorList>
    </citation>
    <scope>NUCLEOTIDE SEQUENCE [LARGE SCALE GENOMIC DNA]</scope>
    <source>
        <strain evidence="7 8">SAOS-164</strain>
    </source>
</reference>
<keyword evidence="8" id="KW-1185">Reference proteome</keyword>
<dbReference type="PANTHER" id="PTHR30055:SF234">
    <property type="entry name" value="HTH-TYPE TRANSCRIPTIONAL REGULATOR BETI"/>
    <property type="match status" value="1"/>
</dbReference>
<organism evidence="7 8">
    <name type="scientific">Mangrovimicrobium sediminis</name>
    <dbReference type="NCBI Taxonomy" id="2562682"/>
    <lineage>
        <taxon>Bacteria</taxon>
        <taxon>Pseudomonadati</taxon>
        <taxon>Pseudomonadota</taxon>
        <taxon>Gammaproteobacteria</taxon>
        <taxon>Cellvibrionales</taxon>
        <taxon>Halieaceae</taxon>
        <taxon>Mangrovimicrobium</taxon>
    </lineage>
</organism>
<evidence type="ECO:0000256" key="4">
    <source>
        <dbReference type="PROSITE-ProRule" id="PRU00335"/>
    </source>
</evidence>
<dbReference type="Pfam" id="PF14246">
    <property type="entry name" value="TetR_C_7"/>
    <property type="match status" value="1"/>
</dbReference>
<dbReference type="SUPFAM" id="SSF46689">
    <property type="entry name" value="Homeodomain-like"/>
    <property type="match status" value="1"/>
</dbReference>